<evidence type="ECO:0000256" key="2">
    <source>
        <dbReference type="ARBA" id="ARBA00022692"/>
    </source>
</evidence>
<dbReference type="CDD" id="cd02418">
    <property type="entry name" value="Peptidase_C39B"/>
    <property type="match status" value="1"/>
</dbReference>
<evidence type="ECO:0000259" key="10">
    <source>
        <dbReference type="PROSITE" id="PS50929"/>
    </source>
</evidence>
<dbReference type="InterPro" id="IPR003593">
    <property type="entry name" value="AAA+_ATPase"/>
</dbReference>
<keyword evidence="3" id="KW-0547">Nucleotide-binding</keyword>
<comment type="subcellular location">
    <subcellularLocation>
        <location evidence="1">Cell membrane</location>
        <topology evidence="1">Multi-pass membrane protein</topology>
    </subcellularLocation>
</comment>
<organism evidence="12 13">
    <name type="scientific">Flavobacterium rhizophilum</name>
    <dbReference type="NCBI Taxonomy" id="3163296"/>
    <lineage>
        <taxon>Bacteria</taxon>
        <taxon>Pseudomonadati</taxon>
        <taxon>Bacteroidota</taxon>
        <taxon>Flavobacteriia</taxon>
        <taxon>Flavobacteriales</taxon>
        <taxon>Flavobacteriaceae</taxon>
        <taxon>Flavobacterium</taxon>
    </lineage>
</organism>
<evidence type="ECO:0000256" key="6">
    <source>
        <dbReference type="ARBA" id="ARBA00022989"/>
    </source>
</evidence>
<evidence type="ECO:0000256" key="8">
    <source>
        <dbReference type="SAM" id="Phobius"/>
    </source>
</evidence>
<dbReference type="SMART" id="SM00382">
    <property type="entry name" value="AAA"/>
    <property type="match status" value="1"/>
</dbReference>
<evidence type="ECO:0000256" key="5">
    <source>
        <dbReference type="ARBA" id="ARBA00022840"/>
    </source>
</evidence>
<dbReference type="Gene3D" id="1.20.1560.10">
    <property type="entry name" value="ABC transporter type 1, transmembrane domain"/>
    <property type="match status" value="1"/>
</dbReference>
<protein>
    <submittedName>
        <fullName evidence="12">Peptidase domain-containing ABC transporter</fullName>
    </submittedName>
</protein>
<reference evidence="12 13" key="1">
    <citation type="submission" date="2024-06" db="EMBL/GenBank/DDBJ databases">
        <authorList>
            <person name="Kaempfer P."/>
            <person name="Viver T."/>
        </authorList>
    </citation>
    <scope>NUCLEOTIDE SEQUENCE [LARGE SCALE GENOMIC DNA]</scope>
    <source>
        <strain evidence="12 13">ST-75</strain>
    </source>
</reference>
<dbReference type="CDD" id="cd18571">
    <property type="entry name" value="ABC_6TM_peptidase_like"/>
    <property type="match status" value="1"/>
</dbReference>
<dbReference type="PROSITE" id="PS50893">
    <property type="entry name" value="ABC_TRANSPORTER_2"/>
    <property type="match status" value="1"/>
</dbReference>
<dbReference type="InterPro" id="IPR017871">
    <property type="entry name" value="ABC_transporter-like_CS"/>
</dbReference>
<dbReference type="Gene3D" id="3.90.70.10">
    <property type="entry name" value="Cysteine proteinases"/>
    <property type="match status" value="1"/>
</dbReference>
<dbReference type="EMBL" id="JBELQB010000017">
    <property type="protein sequence ID" value="MFL9839239.1"/>
    <property type="molecule type" value="Genomic_DNA"/>
</dbReference>
<keyword evidence="7 8" id="KW-0472">Membrane</keyword>
<feature type="transmembrane region" description="Helical" evidence="8">
    <location>
        <begin position="170"/>
        <end position="191"/>
    </location>
</feature>
<feature type="domain" description="ABC transmembrane type-1" evidence="10">
    <location>
        <begin position="173"/>
        <end position="452"/>
    </location>
</feature>
<dbReference type="InterPro" id="IPR039421">
    <property type="entry name" value="Type_1_exporter"/>
</dbReference>
<dbReference type="Gene3D" id="3.40.50.300">
    <property type="entry name" value="P-loop containing nucleotide triphosphate hydrolases"/>
    <property type="match status" value="1"/>
</dbReference>
<dbReference type="InterPro" id="IPR027417">
    <property type="entry name" value="P-loop_NTPase"/>
</dbReference>
<dbReference type="InterPro" id="IPR011527">
    <property type="entry name" value="ABC1_TM_dom"/>
</dbReference>
<evidence type="ECO:0000256" key="3">
    <source>
        <dbReference type="ARBA" id="ARBA00022741"/>
    </source>
</evidence>
<feature type="transmembrane region" description="Helical" evidence="8">
    <location>
        <begin position="203"/>
        <end position="224"/>
    </location>
</feature>
<dbReference type="Pfam" id="PF00005">
    <property type="entry name" value="ABC_tran"/>
    <property type="match status" value="1"/>
</dbReference>
<dbReference type="Proteomes" id="UP001629059">
    <property type="component" value="Unassembled WGS sequence"/>
</dbReference>
<dbReference type="PANTHER" id="PTHR43394">
    <property type="entry name" value="ATP-DEPENDENT PERMEASE MDL1, MITOCHONDRIAL"/>
    <property type="match status" value="1"/>
</dbReference>
<evidence type="ECO:0000259" key="9">
    <source>
        <dbReference type="PROSITE" id="PS50893"/>
    </source>
</evidence>
<name>A0ABW8YGW8_9FLAO</name>
<dbReference type="RefSeq" id="WP_408076187.1">
    <property type="nucleotide sequence ID" value="NZ_JBELQB010000017.1"/>
</dbReference>
<keyword evidence="4" id="KW-0378">Hydrolase</keyword>
<evidence type="ECO:0000313" key="12">
    <source>
        <dbReference type="EMBL" id="MFL9839239.1"/>
    </source>
</evidence>
<accession>A0ABW8YGW8</accession>
<feature type="transmembrane region" description="Helical" evidence="8">
    <location>
        <begin position="311"/>
        <end position="328"/>
    </location>
</feature>
<feature type="transmembrane region" description="Helical" evidence="8">
    <location>
        <begin position="286"/>
        <end position="305"/>
    </location>
</feature>
<sequence length="733" mass="84006">MIKFIPQRDQMDCGPACLVMVANFYGKKYNLDYVRKKSFITKEGVSFSGLKEAAQDIGFETLSTQLTIKQLIDKNEYFPCILHWNQKHFVVLYKVKPTKGKNYFYIADPEFGKIKLSEDKFTSHWQSNSNYGVALFLNPANKFYELNPEPETTINFKYILNYIKPHKYKFFKIFLLLLAGSGFTVFFPLITQKLIDDGIRTKNLNLIILLLLGQLALYIGVIVVGIFRNWLMLYVGNKVSITIISDFFKKMMKLPMSFFDTKMIGDFQQRIQDNEHIEDFLTSNSLITLFSFITFSVFFAILMYYDYKILLVYLTLTVGSVVWSYYWLNKRKMLDYIRFQQRVENQESVYEMLNGITEMKLNRFETYKITAWEKIQKQLFDINLRILRLDQVQLSGFEFLNQTKNIIVTFIAAIAVTNNTLTLGELLSISYIIGQMNGPVNQIITFLRSFQDAKLSLLRLNEVKNHDDEETKNLKLLNTNSIHNSNVYNGISIKNLSFQYEGPKSPYVLRNINLLIPEGKVTAIVGASGSGKTTLMKLLLKFYNPTNGTIFYNGDDLLNLSPGSLREKCGVVMQDGFIFSDTIARNIATGDDKFDYNKLKHAAVMANIDDFIMSLPLKYNTKIGAAGNGISGGQKQRLLIARAIYKAPQYIFFDEASSALDAENEKIIHDNLQNFFKGKTVIVIAHRLSTVKNADQIIVMNNGEITESGTHESLVKQESNYYNLVKNQLALGT</sequence>
<evidence type="ECO:0000259" key="11">
    <source>
        <dbReference type="PROSITE" id="PS50990"/>
    </source>
</evidence>
<proteinExistence type="predicted"/>
<feature type="domain" description="Peptidase C39" evidence="11">
    <location>
        <begin position="7"/>
        <end position="132"/>
    </location>
</feature>
<keyword evidence="5" id="KW-0067">ATP-binding</keyword>
<evidence type="ECO:0000256" key="1">
    <source>
        <dbReference type="ARBA" id="ARBA00004651"/>
    </source>
</evidence>
<evidence type="ECO:0000256" key="4">
    <source>
        <dbReference type="ARBA" id="ARBA00022801"/>
    </source>
</evidence>
<dbReference type="InterPro" id="IPR005074">
    <property type="entry name" value="Peptidase_C39"/>
</dbReference>
<dbReference type="SUPFAM" id="SSF52540">
    <property type="entry name" value="P-loop containing nucleoside triphosphate hydrolases"/>
    <property type="match status" value="1"/>
</dbReference>
<dbReference type="InterPro" id="IPR003439">
    <property type="entry name" value="ABC_transporter-like_ATP-bd"/>
</dbReference>
<dbReference type="SUPFAM" id="SSF90123">
    <property type="entry name" value="ABC transporter transmembrane region"/>
    <property type="match status" value="1"/>
</dbReference>
<evidence type="ECO:0000313" key="13">
    <source>
        <dbReference type="Proteomes" id="UP001629059"/>
    </source>
</evidence>
<dbReference type="PROSITE" id="PS50990">
    <property type="entry name" value="PEPTIDASE_C39"/>
    <property type="match status" value="1"/>
</dbReference>
<dbReference type="Pfam" id="PF03412">
    <property type="entry name" value="Peptidase_C39"/>
    <property type="match status" value="1"/>
</dbReference>
<keyword evidence="6 8" id="KW-1133">Transmembrane helix</keyword>
<dbReference type="InterPro" id="IPR036640">
    <property type="entry name" value="ABC1_TM_sf"/>
</dbReference>
<dbReference type="Pfam" id="PF00664">
    <property type="entry name" value="ABC_membrane"/>
    <property type="match status" value="1"/>
</dbReference>
<dbReference type="PROSITE" id="PS50929">
    <property type="entry name" value="ABC_TM1F"/>
    <property type="match status" value="1"/>
</dbReference>
<keyword evidence="13" id="KW-1185">Reference proteome</keyword>
<dbReference type="PROSITE" id="PS00211">
    <property type="entry name" value="ABC_TRANSPORTER_1"/>
    <property type="match status" value="1"/>
</dbReference>
<keyword evidence="2 8" id="KW-0812">Transmembrane</keyword>
<gene>
    <name evidence="12" type="ORF">ABS768_17160</name>
</gene>
<evidence type="ECO:0000256" key="7">
    <source>
        <dbReference type="ARBA" id="ARBA00023136"/>
    </source>
</evidence>
<comment type="caution">
    <text evidence="12">The sequence shown here is derived from an EMBL/GenBank/DDBJ whole genome shotgun (WGS) entry which is preliminary data.</text>
</comment>
<dbReference type="PANTHER" id="PTHR43394:SF1">
    <property type="entry name" value="ATP-BINDING CASSETTE SUB-FAMILY B MEMBER 10, MITOCHONDRIAL"/>
    <property type="match status" value="1"/>
</dbReference>
<feature type="domain" description="ABC transporter" evidence="9">
    <location>
        <begin position="491"/>
        <end position="727"/>
    </location>
</feature>